<dbReference type="CDD" id="cd12354">
    <property type="entry name" value="RRM3_TIA1_like"/>
    <property type="match status" value="1"/>
</dbReference>
<comment type="caution">
    <text evidence="5">The sequence shown here is derived from an EMBL/GenBank/DDBJ whole genome shotgun (WGS) entry which is preliminary data.</text>
</comment>
<evidence type="ECO:0000256" key="2">
    <source>
        <dbReference type="PROSITE-ProRule" id="PRU00176"/>
    </source>
</evidence>
<feature type="compositionally biased region" description="Basic and acidic residues" evidence="3">
    <location>
        <begin position="138"/>
        <end position="154"/>
    </location>
</feature>
<dbReference type="Gene3D" id="3.30.70.330">
    <property type="match status" value="3"/>
</dbReference>
<proteinExistence type="predicted"/>
<sequence length="500" mass="53616">MAVAPGKNKLKMGSAGRYYGAYLIYDVANSCLAALHAKMPPPVVVTRTNPPSPVHVQNPQHYHIFVGDLSPEIETHTLREAFSAFGEISCTTSAFTKLHEYCLIGEKRGTAVRGIEIKGDRDRFVKLALASKSNERKRKGDKERTDIRSKDKTSHVHSGTSGGSPRDCRVVRDPQTLKSKGYGFVSFVKKAEAESAIGNMNGQWLGGRSIRTNWATRKPPAPKSEANAKPLTFDEVYNQSSPTNCTVYCGGLTNGLTEELMQKTFSPFGSIQEIRVFKDKGYAFIRFSTKESATHAIVAVHNTDINGQTVKCSWGKESGDPNNAQQTGQALSSATYPYYAAAAAAAAAAAGVAGVGGVGGVGGAGQLGYWYPPQSYPTTATQMQAGGFLQGMQGYTYGQFAGYQQAQYMGMGMGAVHAAGTAAGWGQGLPGGPQLPPHHATTVTAPPGVQAAPPPPPPPAQMMAYPMQQFQYFQHIYYYITIENNAFINLMEMEGKSARG</sequence>
<dbReference type="Pfam" id="PF00076">
    <property type="entry name" value="RRM_1"/>
    <property type="match status" value="2"/>
</dbReference>
<keyword evidence="1 2" id="KW-0694">RNA-binding</keyword>
<dbReference type="GO" id="GO:0003723">
    <property type="term" value="F:RNA binding"/>
    <property type="evidence" value="ECO:0007669"/>
    <property type="project" value="UniProtKB-UniRule"/>
</dbReference>
<dbReference type="FunFam" id="3.30.70.330:FF:000317">
    <property type="entry name" value="Rox8, isoform B"/>
    <property type="match status" value="1"/>
</dbReference>
<evidence type="ECO:0000259" key="4">
    <source>
        <dbReference type="PROSITE" id="PS50102"/>
    </source>
</evidence>
<dbReference type="InterPro" id="IPR035979">
    <property type="entry name" value="RBD_domain_sf"/>
</dbReference>
<reference evidence="5" key="1">
    <citation type="submission" date="2020-03" db="EMBL/GenBank/DDBJ databases">
        <title>Relaxed selection underlies rapid genomic changes in the transitions from sociality to social parasitism in ants.</title>
        <authorList>
            <person name="Bi X."/>
        </authorList>
    </citation>
    <scope>NUCLEOTIDE SEQUENCE</scope>
    <source>
        <strain evidence="5">BGI-DK2014a</strain>
        <tissue evidence="5">Whole body</tissue>
    </source>
</reference>
<dbReference type="PANTHER" id="PTHR10352">
    <property type="entry name" value="EUKARYOTIC TRANSLATION INITIATION FACTOR 3 SUBUNIT G"/>
    <property type="match status" value="1"/>
</dbReference>
<feature type="region of interest" description="Disordered" evidence="3">
    <location>
        <begin position="133"/>
        <end position="171"/>
    </location>
</feature>
<dbReference type="SUPFAM" id="SSF54928">
    <property type="entry name" value="RNA-binding domain, RBD"/>
    <property type="match status" value="3"/>
</dbReference>
<feature type="domain" description="RRM" evidence="4">
    <location>
        <begin position="245"/>
        <end position="317"/>
    </location>
</feature>
<organism evidence="5 6">
    <name type="scientific">Acromyrmex charruanus</name>
    <dbReference type="NCBI Taxonomy" id="2715315"/>
    <lineage>
        <taxon>Eukaryota</taxon>
        <taxon>Metazoa</taxon>
        <taxon>Ecdysozoa</taxon>
        <taxon>Arthropoda</taxon>
        <taxon>Hexapoda</taxon>
        <taxon>Insecta</taxon>
        <taxon>Pterygota</taxon>
        <taxon>Neoptera</taxon>
        <taxon>Endopterygota</taxon>
        <taxon>Hymenoptera</taxon>
        <taxon>Apocrita</taxon>
        <taxon>Aculeata</taxon>
        <taxon>Formicoidea</taxon>
        <taxon>Formicidae</taxon>
        <taxon>Myrmicinae</taxon>
        <taxon>Acromyrmex</taxon>
    </lineage>
</organism>
<dbReference type="SMART" id="SM00360">
    <property type="entry name" value="RRM"/>
    <property type="match status" value="2"/>
</dbReference>
<dbReference type="InterPro" id="IPR000504">
    <property type="entry name" value="RRM_dom"/>
</dbReference>
<keyword evidence="6" id="KW-1185">Reference proteome</keyword>
<dbReference type="InterPro" id="IPR012677">
    <property type="entry name" value="Nucleotide-bd_a/b_plait_sf"/>
</dbReference>
<accession>A0A836FAG5</accession>
<dbReference type="AlphaFoldDB" id="A0A836FAG5"/>
<evidence type="ECO:0000313" key="5">
    <source>
        <dbReference type="EMBL" id="KAG5343784.1"/>
    </source>
</evidence>
<dbReference type="Proteomes" id="UP000669903">
    <property type="component" value="Unassembled WGS sequence"/>
</dbReference>
<evidence type="ECO:0000313" key="6">
    <source>
        <dbReference type="Proteomes" id="UP000669903"/>
    </source>
</evidence>
<protein>
    <submittedName>
        <fullName evidence="5">TIA1 protein</fullName>
    </submittedName>
</protein>
<dbReference type="EMBL" id="JAANIC010002948">
    <property type="protein sequence ID" value="KAG5343784.1"/>
    <property type="molecule type" value="Genomic_DNA"/>
</dbReference>
<feature type="domain" description="RRM" evidence="4">
    <location>
        <begin position="62"/>
        <end position="217"/>
    </location>
</feature>
<evidence type="ECO:0000256" key="1">
    <source>
        <dbReference type="ARBA" id="ARBA00022884"/>
    </source>
</evidence>
<evidence type="ECO:0000256" key="3">
    <source>
        <dbReference type="SAM" id="MobiDB-lite"/>
    </source>
</evidence>
<dbReference type="PROSITE" id="PS50102">
    <property type="entry name" value="RRM"/>
    <property type="match status" value="2"/>
</dbReference>
<feature type="non-terminal residue" evidence="5">
    <location>
        <position position="1"/>
    </location>
</feature>
<feature type="non-terminal residue" evidence="5">
    <location>
        <position position="500"/>
    </location>
</feature>
<name>A0A836FAG5_9HYME</name>
<gene>
    <name evidence="5" type="primary">Tia1</name>
    <name evidence="5" type="ORF">G6Z76_0007427</name>
</gene>